<dbReference type="AlphaFoldDB" id="A0A6A4NYV4"/>
<sequence length="82" mass="8555">MGSKKTPCWFDEWGNDERYGYGYEESEKLKSESGNKMSSAKAAASVGMDKAKSAALVGADKAKSAAVVSAQKVKSGTSAGLK</sequence>
<reference evidence="2" key="1">
    <citation type="journal article" date="2020" name="Nat. Commun.">
        <title>Genome sequence of the cluster root forming white lupin.</title>
        <authorList>
            <person name="Hufnagel B."/>
            <person name="Marques A."/>
            <person name="Soriano A."/>
            <person name="Marques L."/>
            <person name="Divol F."/>
            <person name="Doumas P."/>
            <person name="Sallet E."/>
            <person name="Mancinotti D."/>
            <person name="Carrere S."/>
            <person name="Marande W."/>
            <person name="Arribat S."/>
            <person name="Keller J."/>
            <person name="Huneau C."/>
            <person name="Blein T."/>
            <person name="Aime D."/>
            <person name="Laguerre M."/>
            <person name="Taylor J."/>
            <person name="Schubert V."/>
            <person name="Nelson M."/>
            <person name="Geu-Flores F."/>
            <person name="Crespi M."/>
            <person name="Gallardo-Guerrero K."/>
            <person name="Delaux P.-M."/>
            <person name="Salse J."/>
            <person name="Berges H."/>
            <person name="Guyot R."/>
            <person name="Gouzy J."/>
            <person name="Peret B."/>
        </authorList>
    </citation>
    <scope>NUCLEOTIDE SEQUENCE [LARGE SCALE GENOMIC DNA]</scope>
    <source>
        <strain evidence="2">cv. Amiga</strain>
    </source>
</reference>
<dbReference type="Proteomes" id="UP000447434">
    <property type="component" value="Chromosome 19"/>
</dbReference>
<dbReference type="EMBL" id="WOCE01000019">
    <property type="protein sequence ID" value="KAE9593074.1"/>
    <property type="molecule type" value="Genomic_DNA"/>
</dbReference>
<protein>
    <submittedName>
        <fullName evidence="1">Uncharacterized protein</fullName>
    </submittedName>
</protein>
<accession>A0A6A4NYV4</accession>
<dbReference type="OrthoDB" id="779084at2759"/>
<keyword evidence="2" id="KW-1185">Reference proteome</keyword>
<evidence type="ECO:0000313" key="2">
    <source>
        <dbReference type="Proteomes" id="UP000447434"/>
    </source>
</evidence>
<proteinExistence type="predicted"/>
<comment type="caution">
    <text evidence="1">The sequence shown here is derived from an EMBL/GenBank/DDBJ whole genome shotgun (WGS) entry which is preliminary data.</text>
</comment>
<organism evidence="1 2">
    <name type="scientific">Lupinus albus</name>
    <name type="common">White lupine</name>
    <name type="synonym">Lupinus termis</name>
    <dbReference type="NCBI Taxonomy" id="3870"/>
    <lineage>
        <taxon>Eukaryota</taxon>
        <taxon>Viridiplantae</taxon>
        <taxon>Streptophyta</taxon>
        <taxon>Embryophyta</taxon>
        <taxon>Tracheophyta</taxon>
        <taxon>Spermatophyta</taxon>
        <taxon>Magnoliopsida</taxon>
        <taxon>eudicotyledons</taxon>
        <taxon>Gunneridae</taxon>
        <taxon>Pentapetalae</taxon>
        <taxon>rosids</taxon>
        <taxon>fabids</taxon>
        <taxon>Fabales</taxon>
        <taxon>Fabaceae</taxon>
        <taxon>Papilionoideae</taxon>
        <taxon>50 kb inversion clade</taxon>
        <taxon>genistoids sensu lato</taxon>
        <taxon>core genistoids</taxon>
        <taxon>Genisteae</taxon>
        <taxon>Lupinus</taxon>
    </lineage>
</organism>
<name>A0A6A4NYV4_LUPAL</name>
<evidence type="ECO:0000313" key="1">
    <source>
        <dbReference type="EMBL" id="KAE9593074.1"/>
    </source>
</evidence>
<gene>
    <name evidence="1" type="ORF">Lalb_Chr19g0135931</name>
</gene>